<dbReference type="AlphaFoldDB" id="A0A9D4Z4I4"/>
<evidence type="ECO:0000313" key="2">
    <source>
        <dbReference type="Proteomes" id="UP000886520"/>
    </source>
</evidence>
<evidence type="ECO:0000313" key="1">
    <source>
        <dbReference type="EMBL" id="KAI5062153.1"/>
    </source>
</evidence>
<dbReference type="EMBL" id="JABFUD020000022">
    <property type="protein sequence ID" value="KAI5062153.1"/>
    <property type="molecule type" value="Genomic_DNA"/>
</dbReference>
<proteinExistence type="predicted"/>
<organism evidence="1 2">
    <name type="scientific">Adiantum capillus-veneris</name>
    <name type="common">Maidenhair fern</name>
    <dbReference type="NCBI Taxonomy" id="13818"/>
    <lineage>
        <taxon>Eukaryota</taxon>
        <taxon>Viridiplantae</taxon>
        <taxon>Streptophyta</taxon>
        <taxon>Embryophyta</taxon>
        <taxon>Tracheophyta</taxon>
        <taxon>Polypodiopsida</taxon>
        <taxon>Polypodiidae</taxon>
        <taxon>Polypodiales</taxon>
        <taxon>Pteridineae</taxon>
        <taxon>Pteridaceae</taxon>
        <taxon>Vittarioideae</taxon>
        <taxon>Adiantum</taxon>
    </lineage>
</organism>
<gene>
    <name evidence="1" type="ORF">GOP47_0022692</name>
</gene>
<name>A0A9D4Z4I4_ADICA</name>
<keyword evidence="2" id="KW-1185">Reference proteome</keyword>
<comment type="caution">
    <text evidence="1">The sequence shown here is derived from an EMBL/GenBank/DDBJ whole genome shotgun (WGS) entry which is preliminary data.</text>
</comment>
<accession>A0A9D4Z4I4</accession>
<reference evidence="1" key="1">
    <citation type="submission" date="2021-01" db="EMBL/GenBank/DDBJ databases">
        <title>Adiantum capillus-veneris genome.</title>
        <authorList>
            <person name="Fang Y."/>
            <person name="Liao Q."/>
        </authorList>
    </citation>
    <scope>NUCLEOTIDE SEQUENCE</scope>
    <source>
        <strain evidence="1">H3</strain>
        <tissue evidence="1">Leaf</tissue>
    </source>
</reference>
<protein>
    <submittedName>
        <fullName evidence="1">Uncharacterized protein</fullName>
    </submittedName>
</protein>
<dbReference type="Proteomes" id="UP000886520">
    <property type="component" value="Chromosome 22"/>
</dbReference>
<sequence>MAGLFPAVANLAAQFAGDQAGPGEDGMHGIHIDGQPEIRMDGNMNVTVEELNSPIKILLRVLMKVDNSLKLRSLACGHSQ</sequence>